<protein>
    <recommendedName>
        <fullName evidence="8">Lipid A biosynthesis lauroyl acyltransferase</fullName>
    </recommendedName>
</protein>
<evidence type="ECO:0000313" key="7">
    <source>
        <dbReference type="EMBL" id="UZF87293.1"/>
    </source>
</evidence>
<evidence type="ECO:0000256" key="1">
    <source>
        <dbReference type="ARBA" id="ARBA00004533"/>
    </source>
</evidence>
<dbReference type="GO" id="GO:0009247">
    <property type="term" value="P:glycolipid biosynthetic process"/>
    <property type="evidence" value="ECO:0007669"/>
    <property type="project" value="UniProtKB-ARBA"/>
</dbReference>
<keyword evidence="3" id="KW-0997">Cell inner membrane</keyword>
<evidence type="ECO:0000256" key="4">
    <source>
        <dbReference type="ARBA" id="ARBA00022679"/>
    </source>
</evidence>
<gene>
    <name evidence="7" type="ORF">NWE54_00370</name>
</gene>
<evidence type="ECO:0000256" key="5">
    <source>
        <dbReference type="ARBA" id="ARBA00023136"/>
    </source>
</evidence>
<dbReference type="InterPro" id="IPR004960">
    <property type="entry name" value="LipA_acyltrans"/>
</dbReference>
<proteinExistence type="predicted"/>
<organism evidence="7">
    <name type="scientific">Bosea sp. NBC_00436</name>
    <dbReference type="NCBI Taxonomy" id="2969620"/>
    <lineage>
        <taxon>Bacteria</taxon>
        <taxon>Pseudomonadati</taxon>
        <taxon>Pseudomonadota</taxon>
        <taxon>Alphaproteobacteria</taxon>
        <taxon>Hyphomicrobiales</taxon>
        <taxon>Boseaceae</taxon>
        <taxon>Bosea</taxon>
    </lineage>
</organism>
<keyword evidence="5" id="KW-0472">Membrane</keyword>
<keyword evidence="2" id="KW-1003">Cell membrane</keyword>
<dbReference type="EMBL" id="CP102774">
    <property type="protein sequence ID" value="UZF87293.1"/>
    <property type="molecule type" value="Genomic_DNA"/>
</dbReference>
<name>A0A9E7ZM00_9HYPH</name>
<dbReference type="Pfam" id="PF03279">
    <property type="entry name" value="Lip_A_acyltrans"/>
    <property type="match status" value="1"/>
</dbReference>
<comment type="subcellular location">
    <subcellularLocation>
        <location evidence="1">Cell inner membrane</location>
    </subcellularLocation>
</comment>
<dbReference type="GO" id="GO:0005886">
    <property type="term" value="C:plasma membrane"/>
    <property type="evidence" value="ECO:0007669"/>
    <property type="project" value="UniProtKB-SubCell"/>
</dbReference>
<evidence type="ECO:0000256" key="3">
    <source>
        <dbReference type="ARBA" id="ARBA00022519"/>
    </source>
</evidence>
<dbReference type="PANTHER" id="PTHR30606:SF10">
    <property type="entry name" value="PHOSPHATIDYLINOSITOL MANNOSIDE ACYLTRANSFERASE"/>
    <property type="match status" value="1"/>
</dbReference>
<dbReference type="PANTHER" id="PTHR30606">
    <property type="entry name" value="LIPID A BIOSYNTHESIS LAUROYL ACYLTRANSFERASE"/>
    <property type="match status" value="1"/>
</dbReference>
<evidence type="ECO:0008006" key="8">
    <source>
        <dbReference type="Google" id="ProtNLM"/>
    </source>
</evidence>
<dbReference type="AlphaFoldDB" id="A0A9E7ZM00"/>
<keyword evidence="6" id="KW-0012">Acyltransferase</keyword>
<reference evidence="7" key="1">
    <citation type="submission" date="2022-08" db="EMBL/GenBank/DDBJ databases">
        <title>Complete Genome Sequences of 2 Bosea sp. soil isolates.</title>
        <authorList>
            <person name="Alvarez Arevalo M."/>
            <person name="Sterndorff E.B."/>
            <person name="Faurdal D."/>
            <person name="Joergensen T.S."/>
            <person name="Weber T."/>
        </authorList>
    </citation>
    <scope>NUCLEOTIDE SEQUENCE</scope>
    <source>
        <strain evidence="7">NBC_00436</strain>
    </source>
</reference>
<evidence type="ECO:0000256" key="2">
    <source>
        <dbReference type="ARBA" id="ARBA00022475"/>
    </source>
</evidence>
<dbReference type="GO" id="GO:0016746">
    <property type="term" value="F:acyltransferase activity"/>
    <property type="evidence" value="ECO:0007669"/>
    <property type="project" value="UniProtKB-KW"/>
</dbReference>
<sequence>MSDPLLANPPKHTLRSRLQDAAYYALYHTLRYAPIDLVSDIGSAFVRWSVPRNRPWIIEGARNNLTRRWPHAEPAAIDKAIHSFLDNVGRLMAEFAVLPRLHDAGRISVTERFERGTATVTQSPTVAILLHTGNWEVCAAALHARGLSVADFAIPPETWAQRVIATKVRKQLGIRMLSADARGLLEARRELQNGGTVSIFCDEARNGVSMAPLFERPPHGSGNLATAAWLARKANCRLVVVNCRRLHKSRFLIDATDYFDLPPAASTGEKHALADVAFLNAVIEPLILANLDQWYFLDNSAEPQVSA</sequence>
<evidence type="ECO:0000256" key="6">
    <source>
        <dbReference type="ARBA" id="ARBA00023315"/>
    </source>
</evidence>
<accession>A0A9E7ZM00</accession>
<keyword evidence="4" id="KW-0808">Transferase</keyword>